<feature type="compositionally biased region" description="Polar residues" evidence="3">
    <location>
        <begin position="296"/>
        <end position="318"/>
    </location>
</feature>
<dbReference type="Pfam" id="PF00625">
    <property type="entry name" value="Guanylate_kin"/>
    <property type="match status" value="1"/>
</dbReference>
<dbReference type="PANTHER" id="PTHR10316">
    <property type="entry name" value="MEMBRANE ASSOCIATED GUANYLATE KINASE-RELATED"/>
    <property type="match status" value="1"/>
</dbReference>
<evidence type="ECO:0000313" key="5">
    <source>
        <dbReference type="EMBL" id="CAI8052571.1"/>
    </source>
</evidence>
<dbReference type="InterPro" id="IPR008144">
    <property type="entry name" value="Guanylate_kin-like_dom"/>
</dbReference>
<keyword evidence="5" id="KW-0808">Transferase</keyword>
<comment type="subcellular location">
    <subcellularLocation>
        <location evidence="1">Membrane</location>
        <topology evidence="1">Peripheral membrane protein</topology>
    </subcellularLocation>
</comment>
<dbReference type="Proteomes" id="UP001174909">
    <property type="component" value="Unassembled WGS sequence"/>
</dbReference>
<dbReference type="AlphaFoldDB" id="A0AA35XHI9"/>
<evidence type="ECO:0000256" key="3">
    <source>
        <dbReference type="SAM" id="MobiDB-lite"/>
    </source>
</evidence>
<feature type="domain" description="Guanylate kinase-like" evidence="4">
    <location>
        <begin position="22"/>
        <end position="232"/>
    </location>
</feature>
<feature type="compositionally biased region" description="Low complexity" evidence="3">
    <location>
        <begin position="167"/>
        <end position="179"/>
    </location>
</feature>
<accession>A0AA35XHI9</accession>
<feature type="compositionally biased region" description="Polar residues" evidence="3">
    <location>
        <begin position="127"/>
        <end position="146"/>
    </location>
</feature>
<dbReference type="Gene3D" id="3.40.50.300">
    <property type="entry name" value="P-loop containing nucleotide triphosphate hydrolases"/>
    <property type="match status" value="1"/>
</dbReference>
<keyword evidence="5" id="KW-0418">Kinase</keyword>
<keyword evidence="6" id="KW-1185">Reference proteome</keyword>
<feature type="region of interest" description="Disordered" evidence="3">
    <location>
        <begin position="296"/>
        <end position="326"/>
    </location>
</feature>
<organism evidence="5 6">
    <name type="scientific">Geodia barretti</name>
    <name type="common">Barrett's horny sponge</name>
    <dbReference type="NCBI Taxonomy" id="519541"/>
    <lineage>
        <taxon>Eukaryota</taxon>
        <taxon>Metazoa</taxon>
        <taxon>Porifera</taxon>
        <taxon>Demospongiae</taxon>
        <taxon>Heteroscleromorpha</taxon>
        <taxon>Tetractinellida</taxon>
        <taxon>Astrophorina</taxon>
        <taxon>Geodiidae</taxon>
        <taxon>Geodia</taxon>
    </lineage>
</organism>
<dbReference type="SUPFAM" id="SSF52540">
    <property type="entry name" value="P-loop containing nucleoside triphosphate hydrolases"/>
    <property type="match status" value="2"/>
</dbReference>
<dbReference type="EMBL" id="CASHTH010004023">
    <property type="protein sequence ID" value="CAI8052571.1"/>
    <property type="molecule type" value="Genomic_DNA"/>
</dbReference>
<dbReference type="GO" id="GO:0007165">
    <property type="term" value="P:signal transduction"/>
    <property type="evidence" value="ECO:0007669"/>
    <property type="project" value="TreeGrafter"/>
</dbReference>
<dbReference type="GO" id="GO:0016020">
    <property type="term" value="C:membrane"/>
    <property type="evidence" value="ECO:0007669"/>
    <property type="project" value="UniProtKB-SubCell"/>
</dbReference>
<comment type="caution">
    <text evidence="5">The sequence shown here is derived from an EMBL/GenBank/DDBJ whole genome shotgun (WGS) entry which is preliminary data.</text>
</comment>
<evidence type="ECO:0000256" key="1">
    <source>
        <dbReference type="ARBA" id="ARBA00004170"/>
    </source>
</evidence>
<feature type="compositionally biased region" description="Basic and acidic residues" evidence="3">
    <location>
        <begin position="180"/>
        <end position="189"/>
    </location>
</feature>
<protein>
    <submittedName>
        <fullName evidence="5">Membrane-associated guanylate kinase, WW and PDZ domain-containing protein 3</fullName>
    </submittedName>
</protein>
<name>A0AA35XHI9_GEOBA</name>
<dbReference type="Gene3D" id="3.30.63.10">
    <property type="entry name" value="Guanylate Kinase phosphate binding domain"/>
    <property type="match status" value="1"/>
</dbReference>
<gene>
    <name evidence="5" type="ORF">GBAR_LOCUS28743</name>
</gene>
<dbReference type="PANTHER" id="PTHR10316:SF40">
    <property type="entry name" value="LD27118P"/>
    <property type="match status" value="1"/>
</dbReference>
<sequence>MKRVPGMTRNDVIALIKRSASPVSLVTVKQDHVITSNLKVYMDTAFPRDSPDLVLQREIISNLHMRVVPCTTRNPRPGETPGVDFNFISKETFLEMDKEGEFLQVGTYQGNFYGTPKPPAKPEAPSGPSSRSGVASEYSRTPQLPTVDSPYLSGFDSTSEELPPLVPSTTVSTPPSNSPSRKESLEIDKKDRKLYEESMTRGYIESALALLILVGVTGSGKSLFKRLVLGLSVPEFSPSTPLAESAVRSISICQVAVGGVKWVIVGLQEMMKMVAETIRGGVPLLASAWKDSSELAFTSTQPDSTDTTHSHSPQQTSRPELEKQEPIQRHVKTETTLLSCACSAENALTEIEIDLELMRQLTKSSAVQKLMDVDFIYLLDSGGQPPFREMLPHFVQQSSAIVLMQKLNERLDFRPTIKYREEGGRVDEGYTSQLTNEQILHQYVQAVQSQKSKVFVVGTHRDREGECEHETREMKSKALLEAFRPVLHRTNGAVRSR</sequence>
<dbReference type="InterPro" id="IPR008145">
    <property type="entry name" value="GK/Ca_channel_bsu"/>
</dbReference>
<keyword evidence="2" id="KW-0472">Membrane</keyword>
<evidence type="ECO:0000259" key="4">
    <source>
        <dbReference type="PROSITE" id="PS50052"/>
    </source>
</evidence>
<dbReference type="GO" id="GO:0005737">
    <property type="term" value="C:cytoplasm"/>
    <property type="evidence" value="ECO:0007669"/>
    <property type="project" value="TreeGrafter"/>
</dbReference>
<dbReference type="GO" id="GO:0016301">
    <property type="term" value="F:kinase activity"/>
    <property type="evidence" value="ECO:0007669"/>
    <property type="project" value="UniProtKB-KW"/>
</dbReference>
<dbReference type="SMART" id="SM00072">
    <property type="entry name" value="GuKc"/>
    <property type="match status" value="1"/>
</dbReference>
<feature type="region of interest" description="Disordered" evidence="3">
    <location>
        <begin position="109"/>
        <end position="189"/>
    </location>
</feature>
<evidence type="ECO:0000313" key="6">
    <source>
        <dbReference type="Proteomes" id="UP001174909"/>
    </source>
</evidence>
<dbReference type="PROSITE" id="PS50052">
    <property type="entry name" value="GUANYLATE_KINASE_2"/>
    <property type="match status" value="1"/>
</dbReference>
<dbReference type="InterPro" id="IPR027417">
    <property type="entry name" value="P-loop_NTPase"/>
</dbReference>
<proteinExistence type="predicted"/>
<evidence type="ECO:0000256" key="2">
    <source>
        <dbReference type="ARBA" id="ARBA00023136"/>
    </source>
</evidence>
<reference evidence="5" key="1">
    <citation type="submission" date="2023-03" db="EMBL/GenBank/DDBJ databases">
        <authorList>
            <person name="Steffen K."/>
            <person name="Cardenas P."/>
        </authorList>
    </citation>
    <scope>NUCLEOTIDE SEQUENCE</scope>
</reference>